<keyword evidence="7" id="KW-0539">Nucleus</keyword>
<dbReference type="EMBL" id="VZRI01000804">
    <property type="protein sequence ID" value="NWU89085.1"/>
    <property type="molecule type" value="Genomic_DNA"/>
</dbReference>
<keyword evidence="8" id="KW-0131">Cell cycle</keyword>
<dbReference type="Proteomes" id="UP000544127">
    <property type="component" value="Unassembled WGS sequence"/>
</dbReference>
<comment type="similarity">
    <text evidence="3">Belongs to the borealin family.</text>
</comment>
<dbReference type="Gene3D" id="6.10.140.560">
    <property type="match status" value="1"/>
</dbReference>
<sequence>ADLEISKIDKLTAEVIQTPLRVIRKEQSKQRIEAIEEKAESPVAKKAKHNNPCPVELEAENLSLRTGKVGTYTKKVPASRTKRPPSAAVKHLNKRSSRNITPATGRNVDFCTRGATSMVTPRFDSRVFNTPGLRTPAANEHVYTISANGSPLAESRDIFISVPVGGGETIRLAASDLTKRNISHLNAETQSIVKTLSVSLRE</sequence>
<dbReference type="GO" id="GO:0000775">
    <property type="term" value="C:chromosome, centromeric region"/>
    <property type="evidence" value="ECO:0007669"/>
    <property type="project" value="UniProtKB-SubCell"/>
</dbReference>
<accession>A0A7K6AGG5</accession>
<keyword evidence="5" id="KW-0132">Cell division</keyword>
<dbReference type="PANTHER" id="PTHR16040:SF6">
    <property type="entry name" value="BOREALIN"/>
    <property type="match status" value="1"/>
</dbReference>
<evidence type="ECO:0000256" key="4">
    <source>
        <dbReference type="ARBA" id="ARBA00022454"/>
    </source>
</evidence>
<gene>
    <name evidence="11" type="primary">Cdca8</name>
    <name evidence="11" type="ORF">UPUEPO_R02138</name>
</gene>
<organism evidence="11 12">
    <name type="scientific">Upupa epops</name>
    <name type="common">Eurasian hoopoe</name>
    <dbReference type="NCBI Taxonomy" id="57439"/>
    <lineage>
        <taxon>Eukaryota</taxon>
        <taxon>Metazoa</taxon>
        <taxon>Chordata</taxon>
        <taxon>Craniata</taxon>
        <taxon>Vertebrata</taxon>
        <taxon>Euteleostomi</taxon>
        <taxon>Archelosauria</taxon>
        <taxon>Archosauria</taxon>
        <taxon>Dinosauria</taxon>
        <taxon>Saurischia</taxon>
        <taxon>Theropoda</taxon>
        <taxon>Coelurosauria</taxon>
        <taxon>Aves</taxon>
        <taxon>Neognathae</taxon>
        <taxon>Neoaves</taxon>
        <taxon>Telluraves</taxon>
        <taxon>Coraciimorphae</taxon>
        <taxon>Bucerotiformes</taxon>
        <taxon>Upupidae</taxon>
        <taxon>Upupa</taxon>
    </lineage>
</organism>
<evidence type="ECO:0000256" key="3">
    <source>
        <dbReference type="ARBA" id="ARBA00009914"/>
    </source>
</evidence>
<feature type="non-terminal residue" evidence="11">
    <location>
        <position position="1"/>
    </location>
</feature>
<protein>
    <submittedName>
        <fullName evidence="11">BORE1 protein</fullName>
    </submittedName>
</protein>
<reference evidence="11 12" key="1">
    <citation type="submission" date="2019-09" db="EMBL/GenBank/DDBJ databases">
        <title>Bird 10,000 Genomes (B10K) Project - Family phase.</title>
        <authorList>
            <person name="Zhang G."/>
        </authorList>
    </citation>
    <scope>NUCLEOTIDE SEQUENCE [LARGE SCALE GENOMIC DNA]</scope>
    <source>
        <strain evidence="11">B10K-DU-012-37</strain>
    </source>
</reference>
<keyword evidence="9" id="KW-0137">Centromere</keyword>
<dbReference type="AlphaFoldDB" id="A0A7K6AGG5"/>
<dbReference type="GO" id="GO:0005634">
    <property type="term" value="C:nucleus"/>
    <property type="evidence" value="ECO:0007669"/>
    <property type="project" value="UniProtKB-SubCell"/>
</dbReference>
<evidence type="ECO:0000256" key="9">
    <source>
        <dbReference type="ARBA" id="ARBA00023328"/>
    </source>
</evidence>
<dbReference type="InterPro" id="IPR018867">
    <property type="entry name" value="Cell_div_borealin"/>
</dbReference>
<proteinExistence type="inferred from homology"/>
<comment type="subcellular location">
    <subcellularLocation>
        <location evidence="2">Chromosome</location>
        <location evidence="2">Centromere</location>
    </subcellularLocation>
    <subcellularLocation>
        <location evidence="1">Nucleus</location>
    </subcellularLocation>
</comment>
<name>A0A7K6AGG5_UPUEP</name>
<evidence type="ECO:0000256" key="6">
    <source>
        <dbReference type="ARBA" id="ARBA00022776"/>
    </source>
</evidence>
<dbReference type="PANTHER" id="PTHR16040">
    <property type="entry name" value="AUSTRALIN, ISOFORM A-RELATED"/>
    <property type="match status" value="1"/>
</dbReference>
<dbReference type="OrthoDB" id="6360905at2759"/>
<evidence type="ECO:0000259" key="10">
    <source>
        <dbReference type="Pfam" id="PF10512"/>
    </source>
</evidence>
<evidence type="ECO:0000256" key="7">
    <source>
        <dbReference type="ARBA" id="ARBA00023242"/>
    </source>
</evidence>
<dbReference type="GO" id="GO:0051301">
    <property type="term" value="P:cell division"/>
    <property type="evidence" value="ECO:0007669"/>
    <property type="project" value="UniProtKB-KW"/>
</dbReference>
<keyword evidence="4" id="KW-0158">Chromosome</keyword>
<evidence type="ECO:0000256" key="8">
    <source>
        <dbReference type="ARBA" id="ARBA00023306"/>
    </source>
</evidence>
<dbReference type="Pfam" id="PF10512">
    <property type="entry name" value="Borealin"/>
    <property type="match status" value="1"/>
</dbReference>
<keyword evidence="6" id="KW-0498">Mitosis</keyword>
<feature type="non-terminal residue" evidence="11">
    <location>
        <position position="202"/>
    </location>
</feature>
<dbReference type="InterPro" id="IPR046466">
    <property type="entry name" value="Borealin_C"/>
</dbReference>
<evidence type="ECO:0000256" key="2">
    <source>
        <dbReference type="ARBA" id="ARBA00004584"/>
    </source>
</evidence>
<comment type="caution">
    <text evidence="11">The sequence shown here is derived from an EMBL/GenBank/DDBJ whole genome shotgun (WGS) entry which is preliminary data.</text>
</comment>
<keyword evidence="12" id="KW-1185">Reference proteome</keyword>
<feature type="domain" description="Borealin C-terminal" evidence="10">
    <location>
        <begin position="97"/>
        <end position="201"/>
    </location>
</feature>
<evidence type="ECO:0000313" key="11">
    <source>
        <dbReference type="EMBL" id="NWU89085.1"/>
    </source>
</evidence>
<evidence type="ECO:0000313" key="12">
    <source>
        <dbReference type="Proteomes" id="UP000544127"/>
    </source>
</evidence>
<dbReference type="GO" id="GO:0000070">
    <property type="term" value="P:mitotic sister chromatid segregation"/>
    <property type="evidence" value="ECO:0007669"/>
    <property type="project" value="TreeGrafter"/>
</dbReference>
<dbReference type="GO" id="GO:0032133">
    <property type="term" value="C:chromosome passenger complex"/>
    <property type="evidence" value="ECO:0007669"/>
    <property type="project" value="TreeGrafter"/>
</dbReference>
<dbReference type="GO" id="GO:0051233">
    <property type="term" value="C:spindle midzone"/>
    <property type="evidence" value="ECO:0007669"/>
    <property type="project" value="TreeGrafter"/>
</dbReference>
<evidence type="ECO:0000256" key="1">
    <source>
        <dbReference type="ARBA" id="ARBA00004123"/>
    </source>
</evidence>
<evidence type="ECO:0000256" key="5">
    <source>
        <dbReference type="ARBA" id="ARBA00022618"/>
    </source>
</evidence>